<keyword evidence="1" id="KW-0812">Transmembrane</keyword>
<organism evidence="2 3">
    <name type="scientific">Adineta steineri</name>
    <dbReference type="NCBI Taxonomy" id="433720"/>
    <lineage>
        <taxon>Eukaryota</taxon>
        <taxon>Metazoa</taxon>
        <taxon>Spiralia</taxon>
        <taxon>Gnathifera</taxon>
        <taxon>Rotifera</taxon>
        <taxon>Eurotatoria</taxon>
        <taxon>Bdelloidea</taxon>
        <taxon>Adinetida</taxon>
        <taxon>Adinetidae</taxon>
        <taxon>Adineta</taxon>
    </lineage>
</organism>
<dbReference type="Proteomes" id="UP000663845">
    <property type="component" value="Unassembled WGS sequence"/>
</dbReference>
<feature type="transmembrane region" description="Helical" evidence="1">
    <location>
        <begin position="127"/>
        <end position="150"/>
    </location>
</feature>
<reference evidence="2" key="1">
    <citation type="submission" date="2021-02" db="EMBL/GenBank/DDBJ databases">
        <authorList>
            <person name="Nowell W R."/>
        </authorList>
    </citation>
    <scope>NUCLEOTIDE SEQUENCE</scope>
</reference>
<dbReference type="SUPFAM" id="SSF53474">
    <property type="entry name" value="alpha/beta-Hydrolases"/>
    <property type="match status" value="1"/>
</dbReference>
<dbReference type="EMBL" id="CAJNOG010000187">
    <property type="protein sequence ID" value="CAF1055138.1"/>
    <property type="molecule type" value="Genomic_DNA"/>
</dbReference>
<feature type="transmembrane region" description="Helical" evidence="1">
    <location>
        <begin position="45"/>
        <end position="68"/>
    </location>
</feature>
<keyword evidence="1" id="KW-0472">Membrane</keyword>
<protein>
    <recommendedName>
        <fullName evidence="4">G-protein coupled receptors family 1 profile domain-containing protein</fullName>
    </recommendedName>
</protein>
<sequence>MVSLTTITSDFTIYSFFIILIIGTIGNICNLIAFLSKDLRTKACIFYMVCSASLDLFFSNFGIIIRFSTEYFGNNLTNTNRGICKVRGYLLVCLPAMASTGVLLATFDRCVSTSPNARWRRLSSICFAQRLFIIFMLFILISSSFHLIVYDIRNGSCAPSPGLAAIITFTINNIHAECMLLNVPIHWNLSNLTTCTETIQIYVKRYFLLGYEHISHHLWRIPGGGGIPVSSLEFEAVTVVGALNGSVSVYVTDKRSVGESSRLECPTSIVQNFTGCLSFIKENEYRLKQNTYTNTAHDLEYVLNVVMGKNRENLKTNQRVILMGSSQGTYLLQRYLHVTQESEQVNR</sequence>
<dbReference type="AlphaFoldDB" id="A0A814KP64"/>
<dbReference type="SUPFAM" id="SSF81321">
    <property type="entry name" value="Family A G protein-coupled receptor-like"/>
    <property type="match status" value="1"/>
</dbReference>
<feature type="transmembrane region" description="Helical" evidence="1">
    <location>
        <begin position="12"/>
        <end position="33"/>
    </location>
</feature>
<proteinExistence type="predicted"/>
<dbReference type="InterPro" id="IPR029058">
    <property type="entry name" value="AB_hydrolase_fold"/>
</dbReference>
<evidence type="ECO:0000313" key="2">
    <source>
        <dbReference type="EMBL" id="CAF1055138.1"/>
    </source>
</evidence>
<comment type="caution">
    <text evidence="2">The sequence shown here is derived from an EMBL/GenBank/DDBJ whole genome shotgun (WGS) entry which is preliminary data.</text>
</comment>
<accession>A0A814KP64</accession>
<evidence type="ECO:0000256" key="1">
    <source>
        <dbReference type="SAM" id="Phobius"/>
    </source>
</evidence>
<evidence type="ECO:0000313" key="3">
    <source>
        <dbReference type="Proteomes" id="UP000663845"/>
    </source>
</evidence>
<keyword evidence="1" id="KW-1133">Transmembrane helix</keyword>
<feature type="transmembrane region" description="Helical" evidence="1">
    <location>
        <begin position="88"/>
        <end position="107"/>
    </location>
</feature>
<gene>
    <name evidence="2" type="ORF">JYZ213_LOCUS18903</name>
</gene>
<name>A0A814KP64_9BILA</name>
<evidence type="ECO:0008006" key="4">
    <source>
        <dbReference type="Google" id="ProtNLM"/>
    </source>
</evidence>
<dbReference type="Gene3D" id="1.20.1070.10">
    <property type="entry name" value="Rhodopsin 7-helix transmembrane proteins"/>
    <property type="match status" value="1"/>
</dbReference>